<sequence>MDKEIFDSSVRKLESAYEMLTRDGVSDNIVKSSRTLWLSAARELEKYKVFKGRLQTEHYKMVLQSIEEYWSQKFYDVVGGNSIIHSSYYNGLEPGSVLIVYAFASWKEEQECPIDKVDYVQLLASAEIFKGRYGLKDFIKNSKQHSHLAQS</sequence>
<evidence type="ECO:0000313" key="2">
    <source>
        <dbReference type="Proteomes" id="UP000281725"/>
    </source>
</evidence>
<reference evidence="1 2" key="1">
    <citation type="submission" date="2018-09" db="EMBL/GenBank/DDBJ databases">
        <title>Genome sequencing of Aeromonas veronii MS-17-88.</title>
        <authorList>
            <person name="Tekedar H.C."/>
            <person name="Arick M.A."/>
            <person name="Hsu C.-Y."/>
            <person name="Thrash A."/>
            <person name="Karsi A."/>
            <person name="Lawrence M.L."/>
            <person name="Abdelhamed H."/>
        </authorList>
    </citation>
    <scope>NUCLEOTIDE SEQUENCE [LARGE SCALE GENOMIC DNA]</scope>
    <source>
        <strain evidence="1 2">MS 17-88</strain>
    </source>
</reference>
<dbReference type="AlphaFoldDB" id="A0A3A9IKW2"/>
<dbReference type="EMBL" id="RAWX01000001">
    <property type="protein sequence ID" value="RKJ91505.1"/>
    <property type="molecule type" value="Genomic_DNA"/>
</dbReference>
<gene>
    <name evidence="1" type="ORF">D6R50_02490</name>
</gene>
<proteinExistence type="predicted"/>
<accession>A0A3A9IKW2</accession>
<protein>
    <submittedName>
        <fullName evidence="1">Uncharacterized protein</fullName>
    </submittedName>
</protein>
<name>A0A3A9IKW2_AERVE</name>
<dbReference type="Proteomes" id="UP000281725">
    <property type="component" value="Unassembled WGS sequence"/>
</dbReference>
<organism evidence="1 2">
    <name type="scientific">Aeromonas veronii</name>
    <dbReference type="NCBI Taxonomy" id="654"/>
    <lineage>
        <taxon>Bacteria</taxon>
        <taxon>Pseudomonadati</taxon>
        <taxon>Pseudomonadota</taxon>
        <taxon>Gammaproteobacteria</taxon>
        <taxon>Aeromonadales</taxon>
        <taxon>Aeromonadaceae</taxon>
        <taxon>Aeromonas</taxon>
    </lineage>
</organism>
<evidence type="ECO:0000313" key="1">
    <source>
        <dbReference type="EMBL" id="RKJ91505.1"/>
    </source>
</evidence>
<comment type="caution">
    <text evidence="1">The sequence shown here is derived from an EMBL/GenBank/DDBJ whole genome shotgun (WGS) entry which is preliminary data.</text>
</comment>